<dbReference type="Pfam" id="PF23357">
    <property type="entry name" value="DUF7088"/>
    <property type="match status" value="1"/>
</dbReference>
<accession>A0A1J5TFS0</accession>
<dbReference type="Pfam" id="PF09822">
    <property type="entry name" value="ABC_transp_aux"/>
    <property type="match status" value="1"/>
</dbReference>
<keyword evidence="1" id="KW-1133">Transmembrane helix</keyword>
<name>A0A1J5TFS0_9ZZZZ</name>
<protein>
    <submittedName>
        <fullName evidence="4">ABC-type uncharacterized transport system</fullName>
    </submittedName>
</protein>
<comment type="caution">
    <text evidence="4">The sequence shown here is derived from an EMBL/GenBank/DDBJ whole genome shotgun (WGS) entry which is preliminary data.</text>
</comment>
<feature type="domain" description="ABC-type uncharacterised transport system" evidence="2">
    <location>
        <begin position="176"/>
        <end position="423"/>
    </location>
</feature>
<keyword evidence="1" id="KW-0812">Transmembrane</keyword>
<evidence type="ECO:0000259" key="2">
    <source>
        <dbReference type="Pfam" id="PF09822"/>
    </source>
</evidence>
<dbReference type="EMBL" id="MLJW01000010">
    <property type="protein sequence ID" value="OIR15024.1"/>
    <property type="molecule type" value="Genomic_DNA"/>
</dbReference>
<keyword evidence="1" id="KW-0472">Membrane</keyword>
<evidence type="ECO:0000313" key="4">
    <source>
        <dbReference type="EMBL" id="OIR15024.1"/>
    </source>
</evidence>
<proteinExistence type="predicted"/>
<sequence length="495" mass="56074">MHFESFRAVRWMRTLNLILQAVLFTTFFAGLNFLAIHFSWRFDLTRSHRYTLSPETRSYLHALKRPVRVVATFTSDYADQDSINDIKALLREYAFASEANGAAGHVTVDYLDVYKSPRLARELGVDQPNTIFFICGDQKRAVSPGDLYRMQDGEKRQFLGEQVFTAAILDVSSPVQKKIYFMAGQGEYRLDDVSPNRGLSTLRDELRLRNFDVETIDLSTVRKVPDDAALVIAVAPQRVDPYVEEELRQYLSDHAGRVILLLATRTPSGLNRLLDDWGIWDQDVIIHDSNPEFVTEDGDLNIRTFNANSPITRPLIERDLTLQVGECRCEMPYPDKMSGSGLTITTLAATSTTAWGERNYRLRPHPVFDPSQDLRGTPTADPKNRLGIAVSSERVRARENMPFSVRNGRIVVFGASDLVVNNRIAASQGNETIFLNAVNWCVDRDTQLAIPPRPIDRYQLSLSQAELLRLRYALWFGVPGLVALLGLAVYWARRT</sequence>
<evidence type="ECO:0000259" key="3">
    <source>
        <dbReference type="Pfam" id="PF23357"/>
    </source>
</evidence>
<reference evidence="4" key="1">
    <citation type="submission" date="2016-10" db="EMBL/GenBank/DDBJ databases">
        <title>Sequence of Gallionella enrichment culture.</title>
        <authorList>
            <person name="Poehlein A."/>
            <person name="Muehling M."/>
            <person name="Daniel R."/>
        </authorList>
    </citation>
    <scope>NUCLEOTIDE SEQUENCE</scope>
</reference>
<gene>
    <name evidence="4" type="ORF">GALL_41420</name>
</gene>
<evidence type="ECO:0000256" key="1">
    <source>
        <dbReference type="SAM" id="Phobius"/>
    </source>
</evidence>
<feature type="transmembrane region" description="Helical" evidence="1">
    <location>
        <begin position="472"/>
        <end position="492"/>
    </location>
</feature>
<feature type="domain" description="DUF7088" evidence="3">
    <location>
        <begin position="47"/>
        <end position="124"/>
    </location>
</feature>
<feature type="transmembrane region" description="Helical" evidence="1">
    <location>
        <begin position="21"/>
        <end position="40"/>
    </location>
</feature>
<dbReference type="InterPro" id="IPR019196">
    <property type="entry name" value="ABC_transp_unknown"/>
</dbReference>
<dbReference type="AlphaFoldDB" id="A0A1J5TFS0"/>
<dbReference type="InterPro" id="IPR055396">
    <property type="entry name" value="DUF7088"/>
</dbReference>
<organism evidence="4">
    <name type="scientific">mine drainage metagenome</name>
    <dbReference type="NCBI Taxonomy" id="410659"/>
    <lineage>
        <taxon>unclassified sequences</taxon>
        <taxon>metagenomes</taxon>
        <taxon>ecological metagenomes</taxon>
    </lineage>
</organism>